<proteinExistence type="predicted"/>
<feature type="chain" id="PRO_5021909455" evidence="1">
    <location>
        <begin position="26"/>
        <end position="153"/>
    </location>
</feature>
<evidence type="ECO:0000313" key="2">
    <source>
        <dbReference type="EMBL" id="QDQ73157.1"/>
    </source>
</evidence>
<name>A0A516V3V4_9GAMM</name>
<accession>A0A516V3V4</accession>
<dbReference type="OrthoDB" id="8909257at2"/>
<dbReference type="Proteomes" id="UP000315891">
    <property type="component" value="Chromosome"/>
</dbReference>
<evidence type="ECO:0000313" key="3">
    <source>
        <dbReference type="Proteomes" id="UP000315891"/>
    </source>
</evidence>
<keyword evidence="1" id="KW-0732">Signal</keyword>
<keyword evidence="3" id="KW-1185">Reference proteome</keyword>
<reference evidence="2 3" key="1">
    <citation type="submission" date="2019-07" db="EMBL/GenBank/DDBJ databases">
        <title>Lysobacter weifangensis sp. nov., isolated from bensulfuron-methyl contaminated farmland soil.</title>
        <authorList>
            <person name="Zhao H."/>
        </authorList>
    </citation>
    <scope>NUCLEOTIDE SEQUENCE [LARGE SCALE GENOMIC DNA]</scope>
    <source>
        <strain evidence="2 3">CC-Bw-6</strain>
    </source>
</reference>
<dbReference type="RefSeq" id="WP_143878670.1">
    <property type="nucleotide sequence ID" value="NZ_BAABLZ010000001.1"/>
</dbReference>
<dbReference type="EMBL" id="CP041742">
    <property type="protein sequence ID" value="QDQ73157.1"/>
    <property type="molecule type" value="Genomic_DNA"/>
</dbReference>
<feature type="signal peptide" evidence="1">
    <location>
        <begin position="1"/>
        <end position="25"/>
    </location>
</feature>
<evidence type="ECO:0000256" key="1">
    <source>
        <dbReference type="SAM" id="SignalP"/>
    </source>
</evidence>
<protein>
    <submittedName>
        <fullName evidence="2">Uncharacterized protein</fullName>
    </submittedName>
</protein>
<organism evidence="2 3">
    <name type="scientific">Pseudoluteimonas lycopersici</name>
    <dbReference type="NCBI Taxonomy" id="1324796"/>
    <lineage>
        <taxon>Bacteria</taxon>
        <taxon>Pseudomonadati</taxon>
        <taxon>Pseudomonadota</taxon>
        <taxon>Gammaproteobacteria</taxon>
        <taxon>Lysobacterales</taxon>
        <taxon>Lysobacteraceae</taxon>
        <taxon>Pseudoluteimonas</taxon>
    </lineage>
</organism>
<sequence>MPTFRPLRFRHLVVACLLAAVPASAQQVRVLPVENVRVGYAQVLRVEPVYQTLRATTVEQECTPAAKAKPEGTLSRMAQAVKGVITRDGHKAADAPQDCQPATVQRTYRTPIAYDVDYIYKGMKFRSRLASDPGNMLRVRVSITPYEATESDN</sequence>
<gene>
    <name evidence="2" type="ORF">FNZ56_04355</name>
</gene>
<dbReference type="AlphaFoldDB" id="A0A516V3V4"/>